<protein>
    <recommendedName>
        <fullName evidence="3">DUF354 domain-containing protein</fullName>
    </recommendedName>
</protein>
<dbReference type="Proteomes" id="UP000050360">
    <property type="component" value="Unassembled WGS sequence"/>
</dbReference>
<dbReference type="PIRSF" id="PIRSF005357">
    <property type="entry name" value="UCP005357"/>
    <property type="match status" value="1"/>
</dbReference>
<name>A0A0P7ZFI2_9EURY</name>
<evidence type="ECO:0000313" key="2">
    <source>
        <dbReference type="Proteomes" id="UP000050360"/>
    </source>
</evidence>
<gene>
    <name evidence="1" type="ORF">MPEBLZ_01924</name>
</gene>
<evidence type="ECO:0000313" key="1">
    <source>
        <dbReference type="EMBL" id="KPQ43541.1"/>
    </source>
</evidence>
<dbReference type="InterPro" id="IPR007152">
    <property type="entry name" value="DUF354"/>
</dbReference>
<proteinExistence type="predicted"/>
<dbReference type="PANTHER" id="PTHR39662:SF1">
    <property type="entry name" value="DUF354 DOMAIN-CONTAINING PROTEIN"/>
    <property type="match status" value="1"/>
</dbReference>
<sequence>MKFLLSIEHPSWVHQFKYMIRELEKKGHNVKVVAINKDRDLELLDIFNIDYEIISDTSGKTIIDKGIIFLKTLIRIFQISKKFKPDIYIGRASPMMAINSFLFRKEHIIFEDTEHSTFCLFIAKLFTDVIITPNCFKNDLGRKQLRFNAYKENFYLHPDYFTPNPMVLSELNLSPGDKFFILRFVAWDAHHDIGQSGLSMDAKRKAVEEFSKYGRVLISSESPLPYEFERYRITISPEKIHDLLFFATLYLGEGGTMATESAILGTPSIYVSTLAGTMGNFIELEQKYGLMLSYKDQDKAIKKGIELIKKSDIKNEWKNKQEILMKDKIDPTGFMIGFIENYPESFHELKNMLDKE</sequence>
<dbReference type="AlphaFoldDB" id="A0A0P7ZFI2"/>
<dbReference type="SUPFAM" id="SSF53756">
    <property type="entry name" value="UDP-Glycosyltransferase/glycogen phosphorylase"/>
    <property type="match status" value="1"/>
</dbReference>
<accession>A0A0P7ZFI2</accession>
<reference evidence="1 2" key="1">
    <citation type="submission" date="2015-09" db="EMBL/GenBank/DDBJ databases">
        <title>A metagenomics-based metabolic model of nitrate-dependent anaerobic oxidation of methane by Methanoperedens-like archaea.</title>
        <authorList>
            <person name="Arshad A."/>
            <person name="Speth D.R."/>
            <person name="De Graaf R.M."/>
            <person name="Op Den Camp H.J."/>
            <person name="Jetten M.S."/>
            <person name="Welte C.U."/>
        </authorList>
    </citation>
    <scope>NUCLEOTIDE SEQUENCE [LARGE SCALE GENOMIC DNA]</scope>
</reference>
<dbReference type="PATRIC" id="fig|1719120.3.peg.2100"/>
<dbReference type="PANTHER" id="PTHR39662">
    <property type="entry name" value="DUF354 DOMAIN-CONTAINING PROTEIN-RELATED"/>
    <property type="match status" value="1"/>
</dbReference>
<organism evidence="1 2">
    <name type="scientific">Candidatus Methanoperedens nitratireducens</name>
    <dbReference type="NCBI Taxonomy" id="1392998"/>
    <lineage>
        <taxon>Archaea</taxon>
        <taxon>Methanobacteriati</taxon>
        <taxon>Methanobacteriota</taxon>
        <taxon>Stenosarchaea group</taxon>
        <taxon>Methanomicrobia</taxon>
        <taxon>Methanosarcinales</taxon>
        <taxon>ANME-2 cluster</taxon>
        <taxon>Candidatus Methanoperedentaceae</taxon>
        <taxon>Candidatus Methanoperedens</taxon>
    </lineage>
</organism>
<comment type="caution">
    <text evidence="1">The sequence shown here is derived from an EMBL/GenBank/DDBJ whole genome shotgun (WGS) entry which is preliminary data.</text>
</comment>
<evidence type="ECO:0008006" key="3">
    <source>
        <dbReference type="Google" id="ProtNLM"/>
    </source>
</evidence>
<dbReference type="EMBL" id="LKCM01000139">
    <property type="protein sequence ID" value="KPQ43541.1"/>
    <property type="molecule type" value="Genomic_DNA"/>
</dbReference>
<dbReference type="Pfam" id="PF04007">
    <property type="entry name" value="DUF354"/>
    <property type="match status" value="1"/>
</dbReference>